<evidence type="ECO:0000256" key="1">
    <source>
        <dbReference type="SAM" id="MobiDB-lite"/>
    </source>
</evidence>
<sequence length="135" mass="15022">MQSSRSSMQPPSYQSTVDGRIESQGPNSNSSCHQVSSNFGRGGNFSNRARSAEREPLLRQRSASSPRRRSWSPKPALLSESKITLIFAALALFIIGLLLGSTITYSVSTDHLDPIVRDRIRAKWEIEVNQHSDLH</sequence>
<keyword evidence="4" id="KW-1185">Reference proteome</keyword>
<feature type="compositionally biased region" description="Low complexity" evidence="1">
    <location>
        <begin position="1"/>
        <end position="15"/>
    </location>
</feature>
<evidence type="ECO:0000313" key="3">
    <source>
        <dbReference type="EMBL" id="EDR01474.1"/>
    </source>
</evidence>
<dbReference type="GeneID" id="6083521"/>
<proteinExistence type="predicted"/>
<keyword evidence="2" id="KW-0812">Transmembrane</keyword>
<dbReference type="AlphaFoldDB" id="B0DV97"/>
<organism evidence="4">
    <name type="scientific">Laccaria bicolor (strain S238N-H82 / ATCC MYA-4686)</name>
    <name type="common">Bicoloured deceiver</name>
    <name type="synonym">Laccaria laccata var. bicolor</name>
    <dbReference type="NCBI Taxonomy" id="486041"/>
    <lineage>
        <taxon>Eukaryota</taxon>
        <taxon>Fungi</taxon>
        <taxon>Dikarya</taxon>
        <taxon>Basidiomycota</taxon>
        <taxon>Agaricomycotina</taxon>
        <taxon>Agaricomycetes</taxon>
        <taxon>Agaricomycetidae</taxon>
        <taxon>Agaricales</taxon>
        <taxon>Agaricineae</taxon>
        <taxon>Hydnangiaceae</taxon>
        <taxon>Laccaria</taxon>
    </lineage>
</organism>
<dbReference type="HOGENOM" id="CLU_1886128_0_0_1"/>
<evidence type="ECO:0000313" key="4">
    <source>
        <dbReference type="Proteomes" id="UP000001194"/>
    </source>
</evidence>
<name>B0DV97_LACBS</name>
<reference evidence="3 4" key="1">
    <citation type="journal article" date="2008" name="Nature">
        <title>The genome of Laccaria bicolor provides insights into mycorrhizal symbiosis.</title>
        <authorList>
            <person name="Martin F."/>
            <person name="Aerts A."/>
            <person name="Ahren D."/>
            <person name="Brun A."/>
            <person name="Danchin E.G.J."/>
            <person name="Duchaussoy F."/>
            <person name="Gibon J."/>
            <person name="Kohler A."/>
            <person name="Lindquist E."/>
            <person name="Pereda V."/>
            <person name="Salamov A."/>
            <person name="Shapiro H.J."/>
            <person name="Wuyts J."/>
            <person name="Blaudez D."/>
            <person name="Buee M."/>
            <person name="Brokstein P."/>
            <person name="Canbaeck B."/>
            <person name="Cohen D."/>
            <person name="Courty P.E."/>
            <person name="Coutinho P.M."/>
            <person name="Delaruelle C."/>
            <person name="Detter J.C."/>
            <person name="Deveau A."/>
            <person name="DiFazio S."/>
            <person name="Duplessis S."/>
            <person name="Fraissinet-Tachet L."/>
            <person name="Lucic E."/>
            <person name="Frey-Klett P."/>
            <person name="Fourrey C."/>
            <person name="Feussner I."/>
            <person name="Gay G."/>
            <person name="Grimwood J."/>
            <person name="Hoegger P.J."/>
            <person name="Jain P."/>
            <person name="Kilaru S."/>
            <person name="Labbe J."/>
            <person name="Lin Y.C."/>
            <person name="Legue V."/>
            <person name="Le Tacon F."/>
            <person name="Marmeisse R."/>
            <person name="Melayah D."/>
            <person name="Montanini B."/>
            <person name="Muratet M."/>
            <person name="Nehls U."/>
            <person name="Niculita-Hirzel H."/>
            <person name="Oudot-Le Secq M.P."/>
            <person name="Peter M."/>
            <person name="Quesneville H."/>
            <person name="Rajashekar B."/>
            <person name="Reich M."/>
            <person name="Rouhier N."/>
            <person name="Schmutz J."/>
            <person name="Yin T."/>
            <person name="Chalot M."/>
            <person name="Henrissat B."/>
            <person name="Kuees U."/>
            <person name="Lucas S."/>
            <person name="Van de Peer Y."/>
            <person name="Podila G.K."/>
            <person name="Polle A."/>
            <person name="Pukkila P.J."/>
            <person name="Richardson P.M."/>
            <person name="Rouze P."/>
            <person name="Sanders I.R."/>
            <person name="Stajich J.E."/>
            <person name="Tunlid A."/>
            <person name="Tuskan G."/>
            <person name="Grigoriev I.V."/>
        </authorList>
    </citation>
    <scope>NUCLEOTIDE SEQUENCE [LARGE SCALE GENOMIC DNA]</scope>
    <source>
        <strain evidence="4">S238N-H82 / ATCC MYA-4686</strain>
    </source>
</reference>
<accession>B0DV97</accession>
<gene>
    <name evidence="3" type="ORF">LACBIDRAFT_310866</name>
</gene>
<feature type="region of interest" description="Disordered" evidence="1">
    <location>
        <begin position="1"/>
        <end position="74"/>
    </location>
</feature>
<dbReference type="EMBL" id="DS547138">
    <property type="protein sequence ID" value="EDR01474.1"/>
    <property type="molecule type" value="Genomic_DNA"/>
</dbReference>
<dbReference type="InParanoid" id="B0DV97"/>
<keyword evidence="2" id="KW-0472">Membrane</keyword>
<evidence type="ECO:0000256" key="2">
    <source>
        <dbReference type="SAM" id="Phobius"/>
    </source>
</evidence>
<dbReference type="RefSeq" id="XP_001887826.1">
    <property type="nucleotide sequence ID" value="XM_001887791.1"/>
</dbReference>
<dbReference type="Proteomes" id="UP000001194">
    <property type="component" value="Unassembled WGS sequence"/>
</dbReference>
<keyword evidence="2" id="KW-1133">Transmembrane helix</keyword>
<protein>
    <submittedName>
        <fullName evidence="3">Predicted protein</fullName>
    </submittedName>
</protein>
<dbReference type="KEGG" id="lbc:LACBIDRAFT_310866"/>
<feature type="compositionally biased region" description="Polar residues" evidence="1">
    <location>
        <begin position="24"/>
        <end position="49"/>
    </location>
</feature>
<feature type="transmembrane region" description="Helical" evidence="2">
    <location>
        <begin position="83"/>
        <end position="107"/>
    </location>
</feature>